<dbReference type="EC" id="3.2.1.52" evidence="3"/>
<dbReference type="InterPro" id="IPR050226">
    <property type="entry name" value="NagZ_Beta-hexosaminidase"/>
</dbReference>
<dbReference type="AlphaFoldDB" id="A0A3G9G0A8"/>
<dbReference type="GO" id="GO:0009254">
    <property type="term" value="P:peptidoglycan turnover"/>
    <property type="evidence" value="ECO:0007669"/>
    <property type="project" value="TreeGrafter"/>
</dbReference>
<dbReference type="InterPro" id="IPR019800">
    <property type="entry name" value="Glyco_hydro_3_AS"/>
</dbReference>
<dbReference type="Gene3D" id="3.20.20.300">
    <property type="entry name" value="Glycoside hydrolase, family 3, N-terminal domain"/>
    <property type="match status" value="1"/>
</dbReference>
<evidence type="ECO:0000256" key="1">
    <source>
        <dbReference type="ARBA" id="ARBA00001231"/>
    </source>
</evidence>
<dbReference type="InterPro" id="IPR017853">
    <property type="entry name" value="GH"/>
</dbReference>
<feature type="domain" description="Glycoside hydrolase family 3 N-terminal" evidence="6">
    <location>
        <begin position="36"/>
        <end position="315"/>
    </location>
</feature>
<dbReference type="NCBIfam" id="NF003740">
    <property type="entry name" value="PRK05337.1"/>
    <property type="match status" value="1"/>
</dbReference>
<dbReference type="Proteomes" id="UP000278756">
    <property type="component" value="Chromosome 1"/>
</dbReference>
<reference evidence="8" key="1">
    <citation type="journal article" date="2017" name="Biotechnol. Biofuels">
        <title>Evaluation of environmental bacterial communities as a factor affecting the growth of duckweed Lemna minor.</title>
        <authorList>
            <person name="Ishizawa H."/>
            <person name="Kuroda M."/>
            <person name="Morikawa M."/>
            <person name="Ike M."/>
        </authorList>
    </citation>
    <scope>NUCLEOTIDE SEQUENCE [LARGE SCALE GENOMIC DNA]</scope>
    <source>
        <strain evidence="8">M6</strain>
    </source>
</reference>
<name>A0A3G9G0A8_9CAUL</name>
<dbReference type="GO" id="GO:0005975">
    <property type="term" value="P:carbohydrate metabolic process"/>
    <property type="evidence" value="ECO:0007669"/>
    <property type="project" value="InterPro"/>
</dbReference>
<dbReference type="PROSITE" id="PS00775">
    <property type="entry name" value="GLYCOSYL_HYDROL_F3"/>
    <property type="match status" value="1"/>
</dbReference>
<evidence type="ECO:0000259" key="6">
    <source>
        <dbReference type="Pfam" id="PF00933"/>
    </source>
</evidence>
<organism evidence="7 8">
    <name type="scientific">Asticcacaulis excentricus</name>
    <dbReference type="NCBI Taxonomy" id="78587"/>
    <lineage>
        <taxon>Bacteria</taxon>
        <taxon>Pseudomonadati</taxon>
        <taxon>Pseudomonadota</taxon>
        <taxon>Alphaproteobacteria</taxon>
        <taxon>Caulobacterales</taxon>
        <taxon>Caulobacteraceae</taxon>
        <taxon>Asticcacaulis</taxon>
    </lineage>
</organism>
<comment type="catalytic activity">
    <reaction evidence="1">
        <text>Hydrolysis of terminal non-reducing N-acetyl-D-hexosamine residues in N-acetyl-beta-D-hexosaminides.</text>
        <dbReference type="EC" id="3.2.1.52"/>
    </reaction>
</comment>
<protein>
    <recommendedName>
        <fullName evidence="3">beta-N-acetylhexosaminidase</fullName>
        <ecNumber evidence="3">3.2.1.52</ecNumber>
    </recommendedName>
</protein>
<proteinExistence type="inferred from homology"/>
<keyword evidence="5 7" id="KW-0326">Glycosidase</keyword>
<comment type="similarity">
    <text evidence="2">Belongs to the glycosyl hydrolase 3 family.</text>
</comment>
<evidence type="ECO:0000313" key="8">
    <source>
        <dbReference type="Proteomes" id="UP000278756"/>
    </source>
</evidence>
<dbReference type="RefSeq" id="WP_126420332.1">
    <property type="nucleotide sequence ID" value="NZ_AP018827.1"/>
</dbReference>
<dbReference type="SUPFAM" id="SSF51445">
    <property type="entry name" value="(Trans)glycosidases"/>
    <property type="match status" value="1"/>
</dbReference>
<evidence type="ECO:0000256" key="4">
    <source>
        <dbReference type="ARBA" id="ARBA00022801"/>
    </source>
</evidence>
<dbReference type="Pfam" id="PF00933">
    <property type="entry name" value="Glyco_hydro_3"/>
    <property type="match status" value="1"/>
</dbReference>
<evidence type="ECO:0000256" key="5">
    <source>
        <dbReference type="ARBA" id="ARBA00023295"/>
    </source>
</evidence>
<reference evidence="8" key="2">
    <citation type="journal article" date="2017" name="Plant Physiol. Biochem.">
        <title>Differential oxidative and antioxidative response of duckweed Lemna minor toward plant growth promoting/inhibiting bacteria.</title>
        <authorList>
            <person name="Ishizawa H."/>
            <person name="Kuroda M."/>
            <person name="Morikawa M."/>
            <person name="Ike M."/>
        </authorList>
    </citation>
    <scope>NUCLEOTIDE SEQUENCE [LARGE SCALE GENOMIC DNA]</scope>
    <source>
        <strain evidence="8">M6</strain>
    </source>
</reference>
<dbReference type="InterPro" id="IPR036962">
    <property type="entry name" value="Glyco_hydro_3_N_sf"/>
</dbReference>
<dbReference type="PANTHER" id="PTHR30480:SF13">
    <property type="entry name" value="BETA-HEXOSAMINIDASE"/>
    <property type="match status" value="1"/>
</dbReference>
<evidence type="ECO:0000256" key="3">
    <source>
        <dbReference type="ARBA" id="ARBA00012663"/>
    </source>
</evidence>
<sequence length="363" mass="39536">MLNIKQKAKVSAAIYGCAGLELTAAEQAFFAAKKPLGFILFKRNIDTPEQVRALINALKAAAGHPDVLILVDQEGGRVQRFKAPHWPSYPPAAAYEAVANSPFEQREYVRMGAQLMAHDLRALGVNVDCAPVLDVPQAGTHDVVGDRAYGLTAETVAVMGRAAAEGFLAGGVLPVIKHAPGHGRAQVDSHHELPVVKARRDELEKADFLPFAVNADMPLAMTAHVVYTAIDRRNPATTSKKVIKVIREEIGFDGLLLSDDIGMGALKGPVGARARASLRAGCDIVLHCSGDLEEMKAVSVFVPTIRGKVQQRLERALLRLKHKVEPLNVEEARGRLQVLLHRPVTVREEYEDFVDPTAYQEVY</sequence>
<dbReference type="InterPro" id="IPR001764">
    <property type="entry name" value="Glyco_hydro_3_N"/>
</dbReference>
<keyword evidence="4 7" id="KW-0378">Hydrolase</keyword>
<dbReference type="PANTHER" id="PTHR30480">
    <property type="entry name" value="BETA-HEXOSAMINIDASE-RELATED"/>
    <property type="match status" value="1"/>
</dbReference>
<dbReference type="GO" id="GO:0004563">
    <property type="term" value="F:beta-N-acetylhexosaminidase activity"/>
    <property type="evidence" value="ECO:0007669"/>
    <property type="project" value="UniProtKB-EC"/>
</dbReference>
<dbReference type="OrthoDB" id="9786661at2"/>
<dbReference type="EMBL" id="AP018827">
    <property type="protein sequence ID" value="BBF80097.1"/>
    <property type="molecule type" value="Genomic_DNA"/>
</dbReference>
<evidence type="ECO:0000256" key="2">
    <source>
        <dbReference type="ARBA" id="ARBA00005336"/>
    </source>
</evidence>
<evidence type="ECO:0000313" key="7">
    <source>
        <dbReference type="EMBL" id="BBF80097.1"/>
    </source>
</evidence>
<accession>A0A3G9G0A8</accession>
<gene>
    <name evidence="7" type="ORF">EM6_0675</name>
</gene>